<accession>T1J1L1</accession>
<evidence type="ECO:0000313" key="19">
    <source>
        <dbReference type="EnsemblMetazoa" id="SMAR007430-PA"/>
    </source>
</evidence>
<evidence type="ECO:0000256" key="5">
    <source>
        <dbReference type="ARBA" id="ARBA00022801"/>
    </source>
</evidence>
<dbReference type="PANTHER" id="PTHR45847">
    <property type="entry name" value="FATTY ACID AMIDE HYDROLASE"/>
    <property type="match status" value="1"/>
</dbReference>
<evidence type="ECO:0000259" key="18">
    <source>
        <dbReference type="Pfam" id="PF01425"/>
    </source>
</evidence>
<evidence type="ECO:0000256" key="14">
    <source>
        <dbReference type="ARBA" id="ARBA00051454"/>
    </source>
</evidence>
<dbReference type="GO" id="GO:0017064">
    <property type="term" value="F:fatty acid amide hydrolase activity"/>
    <property type="evidence" value="ECO:0007669"/>
    <property type="project" value="UniProtKB-EC"/>
</dbReference>
<dbReference type="Pfam" id="PF01425">
    <property type="entry name" value="Amidase"/>
    <property type="match status" value="1"/>
</dbReference>
<comment type="catalytic activity">
    <reaction evidence="15">
        <text>N-docosanoyl-ethanolamine + H2O = docosanoate + ethanolamine</text>
        <dbReference type="Rhea" id="RHEA:63128"/>
        <dbReference type="ChEBI" id="CHEBI:15377"/>
        <dbReference type="ChEBI" id="CHEBI:23858"/>
        <dbReference type="ChEBI" id="CHEBI:57603"/>
        <dbReference type="ChEBI" id="CHEBI:146186"/>
    </reaction>
    <physiologicalReaction direction="left-to-right" evidence="15">
        <dbReference type="Rhea" id="RHEA:63129"/>
    </physiologicalReaction>
</comment>
<sequence length="439" mass="48174">MSDPSGRPLFLTSQLGYDCTAGLVNYLDKPVDYDANVVKVHKNILLKDAGAVPFLKTNVPQTLMAFHCSNPIFGVTLHPQNPHRTPGGSSGGEGALIASGGSPLGIGSDIGGSGRIPAHFCGIYSLKPTTNRISVKTTRESLEGVQGIYATLTPFARDVETLVLFMRTLLTDRMFAMDPEVVPIPFNDAIFLSRQHLKIGFYTDDGFVTPTPGCQRAVTIAKNVLETAGHKLIPFAIPDPWTAFRLSTKLFTADGRDKDIVDEKMMLNYRIANLPSACKKFLSAVSRGVTPRGALCIGETGCSGLELWKLMNSRKKYLALFISMWKEEQLDVVLAPGFSFPAPPHKYPEKLLPSCFVTVLYNLLNFPAGVVPVTTETEQDQAELESYRQDDLVFRLAKQATRGAIDMPLGVQVVGLPWQEEKVLRIMNELEGLLKRPMT</sequence>
<evidence type="ECO:0000256" key="6">
    <source>
        <dbReference type="ARBA" id="ARBA00022963"/>
    </source>
</evidence>
<dbReference type="OMA" id="EPWRPEM"/>
<dbReference type="InterPro" id="IPR052096">
    <property type="entry name" value="Endocannabinoid_amidase"/>
</dbReference>
<comment type="catalytic activity">
    <reaction evidence="9">
        <text>N-(9Z-octadecenoyl) ethanolamine + H2O = ethanolamine + (9Z)-octadecenoate</text>
        <dbReference type="Rhea" id="RHEA:45060"/>
        <dbReference type="ChEBI" id="CHEBI:15377"/>
        <dbReference type="ChEBI" id="CHEBI:30823"/>
        <dbReference type="ChEBI" id="CHEBI:57603"/>
        <dbReference type="ChEBI" id="CHEBI:71466"/>
    </reaction>
    <physiologicalReaction direction="left-to-right" evidence="9">
        <dbReference type="Rhea" id="RHEA:45061"/>
    </physiologicalReaction>
</comment>
<evidence type="ECO:0000256" key="4">
    <source>
        <dbReference type="ARBA" id="ARBA00022553"/>
    </source>
</evidence>
<comment type="catalytic activity">
    <reaction evidence="8">
        <text>(9Z)-octadecenoate + glycine = N-(9Z-octadecenoyl)glycine + H2O</text>
        <dbReference type="Rhea" id="RHEA:51316"/>
        <dbReference type="ChEBI" id="CHEBI:15377"/>
        <dbReference type="ChEBI" id="CHEBI:30823"/>
        <dbReference type="ChEBI" id="CHEBI:57305"/>
        <dbReference type="ChEBI" id="CHEBI:133992"/>
    </reaction>
    <physiologicalReaction direction="right-to-left" evidence="8">
        <dbReference type="Rhea" id="RHEA:51318"/>
    </physiologicalReaction>
</comment>
<keyword evidence="6" id="KW-0442">Lipid degradation</keyword>
<evidence type="ECO:0000313" key="20">
    <source>
        <dbReference type="Proteomes" id="UP000014500"/>
    </source>
</evidence>
<reference evidence="20" key="1">
    <citation type="submission" date="2011-05" db="EMBL/GenBank/DDBJ databases">
        <authorList>
            <person name="Richards S.R."/>
            <person name="Qu J."/>
            <person name="Jiang H."/>
            <person name="Jhangiani S.N."/>
            <person name="Agravi P."/>
            <person name="Goodspeed R."/>
            <person name="Gross S."/>
            <person name="Mandapat C."/>
            <person name="Jackson L."/>
            <person name="Mathew T."/>
            <person name="Pu L."/>
            <person name="Thornton R."/>
            <person name="Saada N."/>
            <person name="Wilczek-Boney K.B."/>
            <person name="Lee S."/>
            <person name="Kovar C."/>
            <person name="Wu Y."/>
            <person name="Scherer S.E."/>
            <person name="Worley K.C."/>
            <person name="Muzny D.M."/>
            <person name="Gibbs R."/>
        </authorList>
    </citation>
    <scope>NUCLEOTIDE SEQUENCE</scope>
    <source>
        <strain evidence="20">Brora</strain>
    </source>
</reference>
<keyword evidence="4" id="KW-0597">Phosphoprotein</keyword>
<evidence type="ECO:0000256" key="17">
    <source>
        <dbReference type="ARBA" id="ARBA00077216"/>
    </source>
</evidence>
<comment type="catalytic activity">
    <reaction evidence="13">
        <text>N-(9Z-hexadecenoyl) ethanolamine + H2O = (9Z)-hexadecenoate + ethanolamine</text>
        <dbReference type="Rhea" id="RHEA:35563"/>
        <dbReference type="ChEBI" id="CHEBI:15377"/>
        <dbReference type="ChEBI" id="CHEBI:32372"/>
        <dbReference type="ChEBI" id="CHEBI:57603"/>
        <dbReference type="ChEBI" id="CHEBI:71465"/>
    </reaction>
    <physiologicalReaction direction="left-to-right" evidence="13">
        <dbReference type="Rhea" id="RHEA:35564"/>
    </physiologicalReaction>
</comment>
<comment type="catalytic activity">
    <reaction evidence="1">
        <text>(9Z)-octadecenamide + H2O = (9Z)-octadecenoate + NH4(+)</text>
        <dbReference type="Rhea" id="RHEA:26506"/>
        <dbReference type="ChEBI" id="CHEBI:15377"/>
        <dbReference type="ChEBI" id="CHEBI:28938"/>
        <dbReference type="ChEBI" id="CHEBI:30823"/>
        <dbReference type="ChEBI" id="CHEBI:116314"/>
        <dbReference type="EC" id="3.5.1.99"/>
    </reaction>
    <physiologicalReaction direction="left-to-right" evidence="1">
        <dbReference type="Rhea" id="RHEA:26507"/>
    </physiologicalReaction>
</comment>
<evidence type="ECO:0000256" key="15">
    <source>
        <dbReference type="ARBA" id="ARBA00052458"/>
    </source>
</evidence>
<evidence type="ECO:0000256" key="3">
    <source>
        <dbReference type="ARBA" id="ARBA00012112"/>
    </source>
</evidence>
<dbReference type="FunFam" id="3.90.1300.10:FF:000001">
    <property type="entry name" value="Fatty-acid amide hydrolase 1"/>
    <property type="match status" value="1"/>
</dbReference>
<proteinExistence type="inferred from homology"/>
<organism evidence="19 20">
    <name type="scientific">Strigamia maritima</name>
    <name type="common">European centipede</name>
    <name type="synonym">Geophilus maritimus</name>
    <dbReference type="NCBI Taxonomy" id="126957"/>
    <lineage>
        <taxon>Eukaryota</taxon>
        <taxon>Metazoa</taxon>
        <taxon>Ecdysozoa</taxon>
        <taxon>Arthropoda</taxon>
        <taxon>Myriapoda</taxon>
        <taxon>Chilopoda</taxon>
        <taxon>Pleurostigmophora</taxon>
        <taxon>Geophilomorpha</taxon>
        <taxon>Linotaeniidae</taxon>
        <taxon>Strigamia</taxon>
    </lineage>
</organism>
<evidence type="ECO:0000256" key="8">
    <source>
        <dbReference type="ARBA" id="ARBA00047450"/>
    </source>
</evidence>
<evidence type="ECO:0000256" key="1">
    <source>
        <dbReference type="ARBA" id="ARBA00000208"/>
    </source>
</evidence>
<feature type="domain" description="Amidase" evidence="18">
    <location>
        <begin position="16"/>
        <end position="424"/>
    </location>
</feature>
<dbReference type="eggNOG" id="KOG1212">
    <property type="taxonomic scope" value="Eukaryota"/>
</dbReference>
<dbReference type="AlphaFoldDB" id="T1J1L1"/>
<comment type="catalytic activity">
    <reaction evidence="16">
        <text>N-(5Z,8Z,11Z,14Z)-eicosatetraenoyl-glycine + H2O = (5Z,8Z,11Z,14Z)-eicosatetraenoate + glycine</text>
        <dbReference type="Rhea" id="RHEA:64108"/>
        <dbReference type="ChEBI" id="CHEBI:15377"/>
        <dbReference type="ChEBI" id="CHEBI:32395"/>
        <dbReference type="ChEBI" id="CHEBI:57305"/>
        <dbReference type="ChEBI" id="CHEBI:59002"/>
    </reaction>
    <physiologicalReaction direction="left-to-right" evidence="16">
        <dbReference type="Rhea" id="RHEA:64109"/>
    </physiologicalReaction>
</comment>
<keyword evidence="7" id="KW-0443">Lipid metabolism</keyword>
<comment type="catalytic activity">
    <reaction evidence="12">
        <text>N-(15Z-tetracosenoyl)-ethanolamine + H2O = (15Z)-tetracosenoate + ethanolamine</text>
        <dbReference type="Rhea" id="RHEA:63144"/>
        <dbReference type="ChEBI" id="CHEBI:15377"/>
        <dbReference type="ChEBI" id="CHEBI:32392"/>
        <dbReference type="ChEBI" id="CHEBI:57603"/>
        <dbReference type="ChEBI" id="CHEBI:146187"/>
    </reaction>
    <physiologicalReaction direction="left-to-right" evidence="12">
        <dbReference type="Rhea" id="RHEA:63145"/>
    </physiologicalReaction>
</comment>
<comment type="similarity">
    <text evidence="2">Belongs to the amidase family.</text>
</comment>
<evidence type="ECO:0000256" key="12">
    <source>
        <dbReference type="ARBA" id="ARBA00050992"/>
    </source>
</evidence>
<dbReference type="PANTHER" id="PTHR45847:SF6">
    <property type="entry name" value="FATTY ACID AMIDE HYDROLASE"/>
    <property type="match status" value="1"/>
</dbReference>
<dbReference type="Gene3D" id="3.90.1300.10">
    <property type="entry name" value="Amidase signature (AS) domain"/>
    <property type="match status" value="1"/>
</dbReference>
<evidence type="ECO:0000256" key="2">
    <source>
        <dbReference type="ARBA" id="ARBA00009199"/>
    </source>
</evidence>
<evidence type="ECO:0000256" key="11">
    <source>
        <dbReference type="ARBA" id="ARBA00050294"/>
    </source>
</evidence>
<evidence type="ECO:0000256" key="16">
    <source>
        <dbReference type="ARBA" id="ARBA00052709"/>
    </source>
</evidence>
<comment type="catalytic activity">
    <reaction evidence="11">
        <text>N-(5Z,8Z,11Z,14Z-eicosatetraenoyl)-L-serine + H2O = (5Z,8Z,11Z,14Z)-eicosatetraenoate + L-serine</text>
        <dbReference type="Rhea" id="RHEA:64116"/>
        <dbReference type="ChEBI" id="CHEBI:15377"/>
        <dbReference type="ChEBI" id="CHEBI:32395"/>
        <dbReference type="ChEBI" id="CHEBI:33384"/>
        <dbReference type="ChEBI" id="CHEBI:149697"/>
    </reaction>
    <physiologicalReaction direction="left-to-right" evidence="11">
        <dbReference type="Rhea" id="RHEA:64117"/>
    </physiologicalReaction>
</comment>
<dbReference type="STRING" id="126957.T1J1L1"/>
<dbReference type="GO" id="GO:0009062">
    <property type="term" value="P:fatty acid catabolic process"/>
    <property type="evidence" value="ECO:0007669"/>
    <property type="project" value="TreeGrafter"/>
</dbReference>
<dbReference type="Proteomes" id="UP000014500">
    <property type="component" value="Unassembled WGS sequence"/>
</dbReference>
<evidence type="ECO:0000256" key="13">
    <source>
        <dbReference type="ARBA" id="ARBA00051346"/>
    </source>
</evidence>
<keyword evidence="5" id="KW-0378">Hydrolase</keyword>
<dbReference type="SUPFAM" id="SSF75304">
    <property type="entry name" value="Amidase signature (AS) enzymes"/>
    <property type="match status" value="1"/>
</dbReference>
<protein>
    <recommendedName>
        <fullName evidence="3">fatty acid amide hydrolase</fullName>
        <ecNumber evidence="3">3.5.1.99</ecNumber>
    </recommendedName>
    <alternativeName>
        <fullName evidence="17">Anandamide amidohydrolase 1</fullName>
    </alternativeName>
</protein>
<dbReference type="InterPro" id="IPR023631">
    <property type="entry name" value="Amidase_dom"/>
</dbReference>
<reference evidence="19" key="2">
    <citation type="submission" date="2015-02" db="UniProtKB">
        <authorList>
            <consortium name="EnsemblMetazoa"/>
        </authorList>
    </citation>
    <scope>IDENTIFICATION</scope>
</reference>
<name>T1J1L1_STRMM</name>
<comment type="catalytic activity">
    <reaction evidence="10">
        <text>N-(5Z,8Z,11Z,14Z-eicosatetraenoyl)-ethanolamine + H2O = ethanolamine + (5Z,8Z,11Z,14Z)-eicosatetraenoate</text>
        <dbReference type="Rhea" id="RHEA:26136"/>
        <dbReference type="ChEBI" id="CHEBI:2700"/>
        <dbReference type="ChEBI" id="CHEBI:15377"/>
        <dbReference type="ChEBI" id="CHEBI:32395"/>
        <dbReference type="ChEBI" id="CHEBI:57603"/>
        <dbReference type="EC" id="3.5.1.99"/>
    </reaction>
    <physiologicalReaction direction="left-to-right" evidence="10">
        <dbReference type="Rhea" id="RHEA:26137"/>
    </physiologicalReaction>
</comment>
<dbReference type="EMBL" id="JH431789">
    <property type="status" value="NOT_ANNOTATED_CDS"/>
    <property type="molecule type" value="Genomic_DNA"/>
</dbReference>
<evidence type="ECO:0000256" key="9">
    <source>
        <dbReference type="ARBA" id="ARBA00048052"/>
    </source>
</evidence>
<dbReference type="EnsemblMetazoa" id="SMAR007430-RA">
    <property type="protein sequence ID" value="SMAR007430-PA"/>
    <property type="gene ID" value="SMAR007430"/>
</dbReference>
<dbReference type="EC" id="3.5.1.99" evidence="3"/>
<evidence type="ECO:0000256" key="10">
    <source>
        <dbReference type="ARBA" id="ARBA00048606"/>
    </source>
</evidence>
<evidence type="ECO:0000256" key="7">
    <source>
        <dbReference type="ARBA" id="ARBA00023098"/>
    </source>
</evidence>
<dbReference type="HOGENOM" id="CLU_009600_9_3_1"/>
<dbReference type="InterPro" id="IPR036928">
    <property type="entry name" value="AS_sf"/>
</dbReference>
<keyword evidence="20" id="KW-1185">Reference proteome</keyword>
<dbReference type="PhylomeDB" id="T1J1L1"/>
<comment type="catalytic activity">
    <reaction evidence="14">
        <text>N-octadecanoyl ethanolamine + H2O = octadecanoate + ethanolamine</text>
        <dbReference type="Rhea" id="RHEA:63124"/>
        <dbReference type="ChEBI" id="CHEBI:15377"/>
        <dbReference type="ChEBI" id="CHEBI:25629"/>
        <dbReference type="ChEBI" id="CHEBI:57603"/>
        <dbReference type="ChEBI" id="CHEBI:85299"/>
    </reaction>
    <physiologicalReaction direction="left-to-right" evidence="14">
        <dbReference type="Rhea" id="RHEA:63125"/>
    </physiologicalReaction>
</comment>
<dbReference type="GO" id="GO:0004040">
    <property type="term" value="F:amidase activity"/>
    <property type="evidence" value="ECO:0007669"/>
    <property type="project" value="TreeGrafter"/>
</dbReference>